<evidence type="ECO:0000256" key="9">
    <source>
        <dbReference type="SAM" id="Phobius"/>
    </source>
</evidence>
<feature type="transmembrane region" description="Helical" evidence="9">
    <location>
        <begin position="344"/>
        <end position="366"/>
    </location>
</feature>
<keyword evidence="3 9" id="KW-0812">Transmembrane</keyword>
<feature type="transmembrane region" description="Helical" evidence="9">
    <location>
        <begin position="250"/>
        <end position="270"/>
    </location>
</feature>
<organism evidence="10 11">
    <name type="scientific">Bifidobacterium animalis subsp. lactis CNCM I-2494</name>
    <dbReference type="NCBI Taxonomy" id="1042403"/>
    <lineage>
        <taxon>Bacteria</taxon>
        <taxon>Bacillati</taxon>
        <taxon>Actinomycetota</taxon>
        <taxon>Actinomycetes</taxon>
        <taxon>Bifidobacteriales</taxon>
        <taxon>Bifidobacteriaceae</taxon>
        <taxon>Bifidobacterium</taxon>
    </lineage>
</organism>
<feature type="transmembrane region" description="Helical" evidence="9">
    <location>
        <begin position="442"/>
        <end position="465"/>
    </location>
</feature>
<feature type="compositionally biased region" description="Pro residues" evidence="8">
    <location>
        <begin position="598"/>
        <end position="620"/>
    </location>
</feature>
<evidence type="ECO:0000256" key="7">
    <source>
        <dbReference type="ARBA" id="ARBA00023136"/>
    </source>
</evidence>
<feature type="region of interest" description="Disordered" evidence="8">
    <location>
        <begin position="1207"/>
        <end position="1247"/>
    </location>
</feature>
<dbReference type="GO" id="GO:0015648">
    <property type="term" value="F:lipid-linked peptidoglycan transporter activity"/>
    <property type="evidence" value="ECO:0007669"/>
    <property type="project" value="TreeGrafter"/>
</dbReference>
<dbReference type="InterPro" id="IPR004268">
    <property type="entry name" value="MurJ"/>
</dbReference>
<feature type="transmembrane region" description="Helical" evidence="9">
    <location>
        <begin position="211"/>
        <end position="229"/>
    </location>
</feature>
<evidence type="ECO:0000256" key="4">
    <source>
        <dbReference type="ARBA" id="ARBA00022960"/>
    </source>
</evidence>
<feature type="transmembrane region" description="Helical" evidence="9">
    <location>
        <begin position="99"/>
        <end position="126"/>
    </location>
</feature>
<feature type="transmembrane region" description="Helical" evidence="9">
    <location>
        <begin position="477"/>
        <end position="499"/>
    </location>
</feature>
<name>A0A806FHK9_BIFAN</name>
<evidence type="ECO:0000256" key="1">
    <source>
        <dbReference type="ARBA" id="ARBA00004651"/>
    </source>
</evidence>
<evidence type="ECO:0000313" key="10">
    <source>
        <dbReference type="EMBL" id="AEK31087.1"/>
    </source>
</evidence>
<dbReference type="Gene3D" id="1.10.510.10">
    <property type="entry name" value="Transferase(Phosphotransferase) domain 1"/>
    <property type="match status" value="1"/>
</dbReference>
<dbReference type="GO" id="GO:0005886">
    <property type="term" value="C:plasma membrane"/>
    <property type="evidence" value="ECO:0007669"/>
    <property type="project" value="UniProtKB-SubCell"/>
</dbReference>
<dbReference type="GO" id="GO:0008360">
    <property type="term" value="P:regulation of cell shape"/>
    <property type="evidence" value="ECO:0007669"/>
    <property type="project" value="UniProtKB-KW"/>
</dbReference>
<keyword evidence="2" id="KW-1003">Cell membrane</keyword>
<feature type="transmembrane region" description="Helical" evidence="9">
    <location>
        <begin position="378"/>
        <end position="402"/>
    </location>
</feature>
<feature type="transmembrane region" description="Helical" evidence="9">
    <location>
        <begin position="1162"/>
        <end position="1183"/>
    </location>
</feature>
<comment type="subcellular location">
    <subcellularLocation>
        <location evidence="1">Cell membrane</location>
        <topology evidence="1">Multi-pass membrane protein</topology>
    </subcellularLocation>
</comment>
<feature type="transmembrane region" description="Helical" evidence="9">
    <location>
        <begin position="132"/>
        <end position="156"/>
    </location>
</feature>
<feature type="region of interest" description="Disordered" evidence="8">
    <location>
        <begin position="565"/>
        <end position="629"/>
    </location>
</feature>
<evidence type="ECO:0000313" key="11">
    <source>
        <dbReference type="Proteomes" id="UP000008394"/>
    </source>
</evidence>
<keyword evidence="7 9" id="KW-0472">Membrane</keyword>
<dbReference type="GO" id="GO:0034204">
    <property type="term" value="P:lipid translocation"/>
    <property type="evidence" value="ECO:0007669"/>
    <property type="project" value="TreeGrafter"/>
</dbReference>
<feature type="transmembrane region" description="Helical" evidence="9">
    <location>
        <begin position="303"/>
        <end position="323"/>
    </location>
</feature>
<dbReference type="KEGG" id="bnm:BALAC2494_01115"/>
<protein>
    <submittedName>
        <fullName evidence="10">Conserved hypothetical membrane protein, MviN family</fullName>
    </submittedName>
</protein>
<dbReference type="GO" id="GO:0009252">
    <property type="term" value="P:peptidoglycan biosynthetic process"/>
    <property type="evidence" value="ECO:0007669"/>
    <property type="project" value="UniProtKB-KW"/>
</dbReference>
<feature type="transmembrane region" description="Helical" evidence="9">
    <location>
        <begin position="168"/>
        <end position="191"/>
    </location>
</feature>
<feature type="region of interest" description="Disordered" evidence="8">
    <location>
        <begin position="1088"/>
        <end position="1109"/>
    </location>
</feature>
<proteinExistence type="predicted"/>
<accession>A0A806FHK9</accession>
<dbReference type="InterPro" id="IPR051050">
    <property type="entry name" value="Lipid_II_flippase_MurJ/MviN"/>
</dbReference>
<evidence type="ECO:0000256" key="5">
    <source>
        <dbReference type="ARBA" id="ARBA00022984"/>
    </source>
</evidence>
<feature type="transmembrane region" description="Helical" evidence="9">
    <location>
        <begin position="519"/>
        <end position="544"/>
    </location>
</feature>
<feature type="transmembrane region" description="Helical" evidence="9">
    <location>
        <begin position="414"/>
        <end position="436"/>
    </location>
</feature>
<feature type="compositionally biased region" description="Polar residues" evidence="8">
    <location>
        <begin position="1132"/>
        <end position="1150"/>
    </location>
</feature>
<dbReference type="Pfam" id="PF03023">
    <property type="entry name" value="MurJ"/>
    <property type="match status" value="1"/>
</dbReference>
<dbReference type="PANTHER" id="PTHR47019">
    <property type="entry name" value="LIPID II FLIPPASE MURJ"/>
    <property type="match status" value="1"/>
</dbReference>
<reference evidence="10 11" key="1">
    <citation type="journal article" date="2011" name="J. Bacteriol.">
        <title>Genome Sequence of the Probiotic Strain Bifidobacterium animalis subsp. lactis CNCM I-2494.</title>
        <authorList>
            <person name="Chervaux C."/>
            <person name="Grimaldi C."/>
            <person name="Bolotin A."/>
            <person name="Quinquis B."/>
            <person name="Legrain-Raspaud S."/>
            <person name="van Hylckama Vlieg J.E."/>
            <person name="Denariaz G."/>
            <person name="Smokvina T."/>
        </authorList>
    </citation>
    <scope>NUCLEOTIDE SEQUENCE [LARGE SCALE GENOMIC DNA]</scope>
    <source>
        <strain evidence="10 11">CNCM I-2494</strain>
    </source>
</reference>
<keyword evidence="4" id="KW-0133">Cell shape</keyword>
<dbReference type="PANTHER" id="PTHR47019:SF1">
    <property type="entry name" value="LIPID II FLIPPASE MURJ"/>
    <property type="match status" value="1"/>
</dbReference>
<evidence type="ECO:0000256" key="8">
    <source>
        <dbReference type="SAM" id="MobiDB-lite"/>
    </source>
</evidence>
<feature type="region of interest" description="Disordered" evidence="8">
    <location>
        <begin position="1123"/>
        <end position="1158"/>
    </location>
</feature>
<gene>
    <name evidence="10" type="ORF">BALAC2494_01115</name>
</gene>
<feature type="transmembrane region" description="Helical" evidence="9">
    <location>
        <begin position="65"/>
        <end position="87"/>
    </location>
</feature>
<evidence type="ECO:0000256" key="3">
    <source>
        <dbReference type="ARBA" id="ARBA00022692"/>
    </source>
</evidence>
<dbReference type="EMBL" id="CP002915">
    <property type="protein sequence ID" value="AEK31087.1"/>
    <property type="molecule type" value="Genomic_DNA"/>
</dbReference>
<feature type="compositionally biased region" description="Basic and acidic residues" evidence="8">
    <location>
        <begin position="1214"/>
        <end position="1230"/>
    </location>
</feature>
<evidence type="ECO:0000256" key="2">
    <source>
        <dbReference type="ARBA" id="ARBA00022475"/>
    </source>
</evidence>
<keyword evidence="6 9" id="KW-1133">Transmembrane helix</keyword>
<dbReference type="CDD" id="cd13123">
    <property type="entry name" value="MATE_MurJ_like"/>
    <property type="match status" value="1"/>
</dbReference>
<dbReference type="Proteomes" id="UP000008394">
    <property type="component" value="Chromosome"/>
</dbReference>
<evidence type="ECO:0000256" key="6">
    <source>
        <dbReference type="ARBA" id="ARBA00022989"/>
    </source>
</evidence>
<keyword evidence="5" id="KW-0573">Peptidoglycan synthesis</keyword>
<sequence>MAPIPSQEGPRRMSSSIGRNSLIMASGTAASRITGQIRTILLAAAIGTTGMAANAYQAGSMIPQVIFTLVSGGVFNAVLVPHITRTLNSDNAQETLDKIVTFALTLLLGATVIIAALTPVLTRIYVNGSPDLVGLSMAFMLWCTPQIFFYGLHMLLGQILAVKNRFGAYAWSSVGANVISCLGFGVFIAMFGNAAQQPIGFWTPATLALTAGTWTLGVAFQGLVLLIPLKRLGFHFHLRFGVRGIGLRSMGPVAGWSLGIVGIDQVVNVITTRILTSAPSIAERTLHMNQFDVAGNATYQNAYTLYILPYSLIATSVATALFPQISQAIATKDLDGARTDLSSALRTVGVIMCFFSSAFIVMPLAITRSLLPTVGVSQALLICGPLVGMSICLPLASAYLLIQRTFYAFEDGRSPFMFMALMYALQLVLIFIGTRVFPATDWATMVGLCMSLAYVLSFTPLVVMLRKRFNGQLDGRRIAVTYGKALLAAAVTIIIGMALRNPVYSLAQVLKPRLGVTGWILTVLATGVLAVVLLVIYVAVLWVLRCAELMGIIATLKTRFGRKSAAPQSEPSTAAGESAGTAPAVGRRISASTARPVEMPPSFPPSFSPSIPPSMPPSFPPSMSTDLPAEPYGQIEQLGVVEPIELAENPVALQDNQSEGLSRPTSGNSRIESAYRRAQSTDGEHMRPHLGDTVLNRYTLVSPLREEPGLQAWKANDRVLSRDCQLFIVNNKAVLKNTNAVAGTLAATKDPRFTPVLQLLHDGPVAVVLTQLDAGVSLTEYLQRPDSSPLSYEAMRTVIGETGKALASLQRDHLTHHAVSTDTVRITVGGIQLADASISTALADTSGASPADNDERLAVRQLASVLYGMLTRRPSTFPPKFNLNDLPADVPMELFVICKRGLELQDGTTPTIPLLTLNELEALLGPYKPLHMLTRHDLRIPNAEGACSVVYAPVRPILPSDLLELPDSLISSQTLPSLTFASTAGPEFAAVEVDDEDETPGEKTESMPANSFKALWNKSKAYMEGGEDAASAIPEISPADATEMFSAFDPNAQNEPPMQPSRMTVPVDVSGVRDGSMDATRGVTTTGRIPLIDDQGNEVPNGTESQRALEEERKAIDAAYAAGTPALPPSFAPQSNPGANTNPPRAFTTTGEEKKRSKGATAAVIVVIVALVAVLGVAIHSLATGGTLFGFGKQNTNYWPSDADIEKVPFGTRSGEDVQNKSKEPSEEVKPTPTPTETKKPENTTAYPVASQRFLDRPGGQQGYGYYIHLDKKEDVSKIVIKIQSSGGKGYIRVNTNGDPNAGEQVAEFTFAEGGTTEVKLDKSVNTQDIVMWVPIDSLPGNQLYINSMQAF</sequence>